<proteinExistence type="predicted"/>
<dbReference type="SUPFAM" id="SSF47413">
    <property type="entry name" value="lambda repressor-like DNA-binding domains"/>
    <property type="match status" value="1"/>
</dbReference>
<dbReference type="RefSeq" id="WP_347794333.1">
    <property type="nucleotide sequence ID" value="NZ_JAYMYY010000001.1"/>
</dbReference>
<accession>A0ABV0HEQ0</accession>
<reference evidence="1 2" key="1">
    <citation type="submission" date="2024-01" db="EMBL/GenBank/DDBJ databases">
        <title>Pseudocitrobacter sp. Endophytic strain Cyp-38L.</title>
        <authorList>
            <person name="Amer M.A."/>
            <person name="Hamed S.M."/>
        </authorList>
    </citation>
    <scope>NUCLEOTIDE SEQUENCE [LARGE SCALE GENOMIC DNA]</scope>
    <source>
        <strain evidence="1 2">Cyp38S</strain>
    </source>
</reference>
<sequence>MNADELQALRHILALTIDECANWVACDGDIKAWQSWEEGRQTIPDVIIEKMLAIRQKRIMHINAIIQKINHRIGNNTMRVFRDLETFRSVYSQGEFLDWKIYQSVAAELYSHDLERLSS</sequence>
<organism evidence="1 2">
    <name type="scientific">Pseudocitrobacter cyperus</name>
    <dbReference type="NCBI Taxonomy" id="3112843"/>
    <lineage>
        <taxon>Bacteria</taxon>
        <taxon>Pseudomonadati</taxon>
        <taxon>Pseudomonadota</taxon>
        <taxon>Gammaproteobacteria</taxon>
        <taxon>Enterobacterales</taxon>
        <taxon>Enterobacteriaceae</taxon>
        <taxon>Pseudocitrobacter</taxon>
    </lineage>
</organism>
<dbReference type="Pfam" id="PF08965">
    <property type="entry name" value="Aca2_YdiL"/>
    <property type="match status" value="1"/>
</dbReference>
<dbReference type="EMBL" id="JAYMYY010000001">
    <property type="protein sequence ID" value="MEO3988485.1"/>
    <property type="molecule type" value="Genomic_DNA"/>
</dbReference>
<comment type="caution">
    <text evidence="1">The sequence shown here is derived from an EMBL/GenBank/DDBJ whole genome shotgun (WGS) entry which is preliminary data.</text>
</comment>
<dbReference type="Proteomes" id="UP001444146">
    <property type="component" value="Unassembled WGS sequence"/>
</dbReference>
<gene>
    <name evidence="1" type="ORF">VSR74_01390</name>
</gene>
<dbReference type="InterPro" id="IPR015060">
    <property type="entry name" value="Aca2_YdiL-like"/>
</dbReference>
<protein>
    <submittedName>
        <fullName evidence="1">YdiL family protein</fullName>
    </submittedName>
</protein>
<evidence type="ECO:0000313" key="2">
    <source>
        <dbReference type="Proteomes" id="UP001444146"/>
    </source>
</evidence>
<dbReference type="InterPro" id="IPR010982">
    <property type="entry name" value="Lambda_DNA-bd_dom_sf"/>
</dbReference>
<name>A0ABV0HEQ0_9ENTR</name>
<dbReference type="Gene3D" id="1.10.3100.10">
    <property type="entry name" value="Putative cytoplasmic protein"/>
    <property type="match status" value="1"/>
</dbReference>
<evidence type="ECO:0000313" key="1">
    <source>
        <dbReference type="EMBL" id="MEO3988485.1"/>
    </source>
</evidence>
<dbReference type="InterPro" id="IPR027910">
    <property type="entry name" value="YdiL_sf"/>
</dbReference>
<keyword evidence="2" id="KW-1185">Reference proteome</keyword>